<dbReference type="Pfam" id="PF07883">
    <property type="entry name" value="Cupin_2"/>
    <property type="match status" value="1"/>
</dbReference>
<reference evidence="4" key="1">
    <citation type="journal article" date="2019" name="Int. J. Syst. Evol. Microbiol.">
        <title>The Global Catalogue of Microorganisms (GCM) 10K type strain sequencing project: providing services to taxonomists for standard genome sequencing and annotation.</title>
        <authorList>
            <consortium name="The Broad Institute Genomics Platform"/>
            <consortium name="The Broad Institute Genome Sequencing Center for Infectious Disease"/>
            <person name="Wu L."/>
            <person name="Ma J."/>
        </authorList>
    </citation>
    <scope>NUCLEOTIDE SEQUENCE [LARGE SCALE GENOMIC DNA]</scope>
    <source>
        <strain evidence="4">CCUG 53903</strain>
    </source>
</reference>
<name>A0ABW1CL76_9ACTN</name>
<sequence>MSTAPILRRLDEVVPQLISPQDTVRLALLAGPADGSPTSVFFEVWEPGGAQPDNSHPDSTEIFVVLTGHGIAHSDEHSVTIGPGDVLILPPGSVHRIENTSATERMYTVTIMAEDGGAMPGGFAALVAAGTPLRWDDTDRATLRGGRNGT</sequence>
<dbReference type="InterPro" id="IPR051610">
    <property type="entry name" value="GPI/OXD"/>
</dbReference>
<dbReference type="PANTHER" id="PTHR35848:SF6">
    <property type="entry name" value="CUPIN TYPE-2 DOMAIN-CONTAINING PROTEIN"/>
    <property type="match status" value="1"/>
</dbReference>
<feature type="domain" description="Cupin type-2" evidence="2">
    <location>
        <begin position="42"/>
        <end position="105"/>
    </location>
</feature>
<organism evidence="3 4">
    <name type="scientific">Nonomuraea insulae</name>
    <dbReference type="NCBI Taxonomy" id="1616787"/>
    <lineage>
        <taxon>Bacteria</taxon>
        <taxon>Bacillati</taxon>
        <taxon>Actinomycetota</taxon>
        <taxon>Actinomycetes</taxon>
        <taxon>Streptosporangiales</taxon>
        <taxon>Streptosporangiaceae</taxon>
        <taxon>Nonomuraea</taxon>
    </lineage>
</organism>
<evidence type="ECO:0000259" key="2">
    <source>
        <dbReference type="Pfam" id="PF07883"/>
    </source>
</evidence>
<dbReference type="EMBL" id="JBHSPA010000023">
    <property type="protein sequence ID" value="MFC5825922.1"/>
    <property type="molecule type" value="Genomic_DNA"/>
</dbReference>
<evidence type="ECO:0000313" key="4">
    <source>
        <dbReference type="Proteomes" id="UP001596058"/>
    </source>
</evidence>
<dbReference type="RefSeq" id="WP_379515434.1">
    <property type="nucleotide sequence ID" value="NZ_JBHSPA010000023.1"/>
</dbReference>
<accession>A0ABW1CL76</accession>
<dbReference type="InterPro" id="IPR011051">
    <property type="entry name" value="RmlC_Cupin_sf"/>
</dbReference>
<dbReference type="PANTHER" id="PTHR35848">
    <property type="entry name" value="OXALATE-BINDING PROTEIN"/>
    <property type="match status" value="1"/>
</dbReference>
<dbReference type="SUPFAM" id="SSF51182">
    <property type="entry name" value="RmlC-like cupins"/>
    <property type="match status" value="1"/>
</dbReference>
<keyword evidence="4" id="KW-1185">Reference proteome</keyword>
<evidence type="ECO:0000256" key="1">
    <source>
        <dbReference type="ARBA" id="ARBA00022723"/>
    </source>
</evidence>
<protein>
    <submittedName>
        <fullName evidence="3">Cupin domain-containing protein</fullName>
    </submittedName>
</protein>
<dbReference type="InterPro" id="IPR014710">
    <property type="entry name" value="RmlC-like_jellyroll"/>
</dbReference>
<dbReference type="Gene3D" id="2.60.120.10">
    <property type="entry name" value="Jelly Rolls"/>
    <property type="match status" value="1"/>
</dbReference>
<dbReference type="Proteomes" id="UP001596058">
    <property type="component" value="Unassembled WGS sequence"/>
</dbReference>
<proteinExistence type="predicted"/>
<comment type="caution">
    <text evidence="3">The sequence shown here is derived from an EMBL/GenBank/DDBJ whole genome shotgun (WGS) entry which is preliminary data.</text>
</comment>
<keyword evidence="1" id="KW-0479">Metal-binding</keyword>
<gene>
    <name evidence="3" type="ORF">ACFPZ3_18825</name>
</gene>
<dbReference type="InterPro" id="IPR013096">
    <property type="entry name" value="Cupin_2"/>
</dbReference>
<evidence type="ECO:0000313" key="3">
    <source>
        <dbReference type="EMBL" id="MFC5825922.1"/>
    </source>
</evidence>